<evidence type="ECO:0000313" key="5">
    <source>
        <dbReference type="EMBL" id="AZR72471.1"/>
    </source>
</evidence>
<organism evidence="5 6">
    <name type="scientific">Anoxybacter fermentans</name>
    <dbReference type="NCBI Taxonomy" id="1323375"/>
    <lineage>
        <taxon>Bacteria</taxon>
        <taxon>Bacillati</taxon>
        <taxon>Bacillota</taxon>
        <taxon>Clostridia</taxon>
        <taxon>Halanaerobiales</taxon>
        <taxon>Anoxybacter</taxon>
    </lineage>
</organism>
<keyword evidence="2" id="KW-0408">Iron</keyword>
<evidence type="ECO:0000259" key="4">
    <source>
        <dbReference type="PROSITE" id="PS51379"/>
    </source>
</evidence>
<accession>A0A3Q9HPC1</accession>
<dbReference type="EMBL" id="CP016379">
    <property type="protein sequence ID" value="AZR72471.1"/>
    <property type="molecule type" value="Genomic_DNA"/>
</dbReference>
<reference evidence="5 6" key="1">
    <citation type="submission" date="2016-07" db="EMBL/GenBank/DDBJ databases">
        <title>Genome and transcriptome analysis of iron-reducing fermentative bacteria Anoxybacter fermentans.</title>
        <authorList>
            <person name="Zeng X."/>
            <person name="Shao Z."/>
        </authorList>
    </citation>
    <scope>NUCLEOTIDE SEQUENCE [LARGE SCALE GENOMIC DNA]</scope>
    <source>
        <strain evidence="5 6">DY22613</strain>
    </source>
</reference>
<dbReference type="InterPro" id="IPR017896">
    <property type="entry name" value="4Fe4S_Fe-S-bd"/>
</dbReference>
<dbReference type="AlphaFoldDB" id="A0A3Q9HPC1"/>
<evidence type="ECO:0000313" key="6">
    <source>
        <dbReference type="Proteomes" id="UP000267250"/>
    </source>
</evidence>
<dbReference type="KEGG" id="aft:BBF96_03185"/>
<dbReference type="Pfam" id="PF00037">
    <property type="entry name" value="Fer4"/>
    <property type="match status" value="1"/>
</dbReference>
<dbReference type="GO" id="GO:0046872">
    <property type="term" value="F:metal ion binding"/>
    <property type="evidence" value="ECO:0007669"/>
    <property type="project" value="UniProtKB-KW"/>
</dbReference>
<dbReference type="SUPFAM" id="SSF54862">
    <property type="entry name" value="4Fe-4S ferredoxins"/>
    <property type="match status" value="1"/>
</dbReference>
<dbReference type="PROSITE" id="PS51379">
    <property type="entry name" value="4FE4S_FER_2"/>
    <property type="match status" value="1"/>
</dbReference>
<keyword evidence="3" id="KW-0411">Iron-sulfur</keyword>
<proteinExistence type="predicted"/>
<feature type="domain" description="4Fe-4S ferredoxin-type" evidence="4">
    <location>
        <begin position="59"/>
        <end position="88"/>
    </location>
</feature>
<dbReference type="Proteomes" id="UP000267250">
    <property type="component" value="Chromosome"/>
</dbReference>
<gene>
    <name evidence="5" type="ORF">BBF96_03185</name>
</gene>
<dbReference type="Gene3D" id="3.30.70.20">
    <property type="match status" value="1"/>
</dbReference>
<dbReference type="PROSITE" id="PS00198">
    <property type="entry name" value="4FE4S_FER_1"/>
    <property type="match status" value="1"/>
</dbReference>
<dbReference type="GO" id="GO:0051536">
    <property type="term" value="F:iron-sulfur cluster binding"/>
    <property type="evidence" value="ECO:0007669"/>
    <property type="project" value="UniProtKB-KW"/>
</dbReference>
<keyword evidence="1" id="KW-0479">Metal-binding</keyword>
<dbReference type="InterPro" id="IPR017900">
    <property type="entry name" value="4Fe4S_Fe_S_CS"/>
</dbReference>
<sequence length="164" mass="18283">MLESTGVPTVEDLKARMPSKERLARGPVAMIECFQRIPCDPCYHSCKRGAISKLIDINDIPQVDYEKCNGCGLCISNCPGLAIFVLDQNYDEKYGLIKMPYELLPRPEIGEEVVALNREGQEVCKGKVVEVRDGKIQDKTAIIGVAVPKKFLMEVRNIKVGRSK</sequence>
<evidence type="ECO:0000256" key="3">
    <source>
        <dbReference type="ARBA" id="ARBA00023014"/>
    </source>
</evidence>
<evidence type="ECO:0000256" key="1">
    <source>
        <dbReference type="ARBA" id="ARBA00022723"/>
    </source>
</evidence>
<keyword evidence="6" id="KW-1185">Reference proteome</keyword>
<protein>
    <submittedName>
        <fullName evidence="5">4Fe-4S ferredoxin</fullName>
    </submittedName>
</protein>
<dbReference type="RefSeq" id="WP_127015801.1">
    <property type="nucleotide sequence ID" value="NZ_CP016379.1"/>
</dbReference>
<dbReference type="OrthoDB" id="9801699at2"/>
<evidence type="ECO:0000256" key="2">
    <source>
        <dbReference type="ARBA" id="ARBA00023004"/>
    </source>
</evidence>
<name>A0A3Q9HPC1_9FIRM</name>